<organism evidence="2 3">
    <name type="scientific">Methanobrevibacter arboriphilus JCM 13429 = DSM 1125</name>
    <dbReference type="NCBI Taxonomy" id="1300164"/>
    <lineage>
        <taxon>Archaea</taxon>
        <taxon>Methanobacteriati</taxon>
        <taxon>Methanobacteriota</taxon>
        <taxon>Methanomada group</taxon>
        <taxon>Methanobacteria</taxon>
        <taxon>Methanobacteriales</taxon>
        <taxon>Methanobacteriaceae</taxon>
        <taxon>Methanobrevibacter</taxon>
    </lineage>
</organism>
<proteinExistence type="predicted"/>
<evidence type="ECO:0000313" key="3">
    <source>
        <dbReference type="Proteomes" id="UP000191661"/>
    </source>
</evidence>
<dbReference type="Pfam" id="PF13196">
    <property type="entry name" value="DUF4012"/>
    <property type="match status" value="1"/>
</dbReference>
<keyword evidence="1" id="KW-0812">Transmembrane</keyword>
<feature type="transmembrane region" description="Helical" evidence="1">
    <location>
        <begin position="7"/>
        <end position="27"/>
    </location>
</feature>
<dbReference type="AlphaFoldDB" id="A0A1V6N395"/>
<keyword evidence="1" id="KW-1133">Transmembrane helix</keyword>
<dbReference type="Proteomes" id="UP000191661">
    <property type="component" value="Unassembled WGS sequence"/>
</dbReference>
<evidence type="ECO:0000313" key="2">
    <source>
        <dbReference type="EMBL" id="OQD59180.1"/>
    </source>
</evidence>
<dbReference type="OrthoDB" id="80541at2157"/>
<protein>
    <submittedName>
        <fullName evidence="2">Uncharacterized protein</fullName>
    </submittedName>
</protein>
<accession>A0A1V6N395</accession>
<sequence>MERKNKLIIAIAIVSAIGILAVAWGTFLSGPDLSLGNKNILVLASDKDEQPGGGVDMAFMVKLENGSIKNYTPIYPGGKEHPTQPAPGNLQGKMLLHDSLWNDPEQGMEYAKEIVESNTGMHADAVVVIYDKGLDSVIDSIRPLKIDGVETNLSATDIVRENDNYAGYNGRSSEITGTMSRGDSVMVLVKALSQAATDPDKRNTMIQTALSEYSKGNILMTPKGSFIGLMGTKGIENVI</sequence>
<dbReference type="InterPro" id="IPR025101">
    <property type="entry name" value="DUF4012"/>
</dbReference>
<reference evidence="2 3" key="1">
    <citation type="submission" date="2014-12" db="EMBL/GenBank/DDBJ databases">
        <title>Genome sequence of Methanobrevibacter arboriphilicus DH1, DSM1125.</title>
        <authorList>
            <person name="Poehlein A."/>
            <person name="Thauer R.K."/>
            <person name="Seedorf H."/>
            <person name="Daniel R."/>
        </authorList>
    </citation>
    <scope>NUCLEOTIDE SEQUENCE [LARGE SCALE GENOMIC DNA]</scope>
    <source>
        <strain evidence="2 3">DH1</strain>
    </source>
</reference>
<dbReference type="RefSeq" id="WP_080459868.1">
    <property type="nucleotide sequence ID" value="NZ_JXMW01000005.1"/>
</dbReference>
<dbReference type="EMBL" id="JXMW01000005">
    <property type="protein sequence ID" value="OQD59180.1"/>
    <property type="molecule type" value="Genomic_DNA"/>
</dbReference>
<keyword evidence="1" id="KW-0472">Membrane</keyword>
<name>A0A1V6N395_METAZ</name>
<keyword evidence="3" id="KW-1185">Reference proteome</keyword>
<gene>
    <name evidence="2" type="ORF">MBBAR_5c00230</name>
</gene>
<comment type="caution">
    <text evidence="2">The sequence shown here is derived from an EMBL/GenBank/DDBJ whole genome shotgun (WGS) entry which is preliminary data.</text>
</comment>
<evidence type="ECO:0000256" key="1">
    <source>
        <dbReference type="SAM" id="Phobius"/>
    </source>
</evidence>